<protein>
    <submittedName>
        <fullName evidence="4">Transcriptional regulator, TetR family</fullName>
    </submittedName>
</protein>
<evidence type="ECO:0000313" key="4">
    <source>
        <dbReference type="EMBL" id="AXC14013.1"/>
    </source>
</evidence>
<dbReference type="Gene3D" id="1.10.357.10">
    <property type="entry name" value="Tetracycline Repressor, domain 2"/>
    <property type="match status" value="1"/>
</dbReference>
<evidence type="ECO:0000256" key="2">
    <source>
        <dbReference type="PROSITE-ProRule" id="PRU00335"/>
    </source>
</evidence>
<feature type="DNA-binding region" description="H-T-H motif" evidence="2">
    <location>
        <begin position="30"/>
        <end position="49"/>
    </location>
</feature>
<dbReference type="PRINTS" id="PR00455">
    <property type="entry name" value="HTHTETR"/>
</dbReference>
<name>A0A2Z5G487_9BACT</name>
<dbReference type="InterPro" id="IPR009057">
    <property type="entry name" value="Homeodomain-like_sf"/>
</dbReference>
<keyword evidence="5" id="KW-1185">Reference proteome</keyword>
<keyword evidence="1 2" id="KW-0238">DNA-binding</keyword>
<gene>
    <name evidence="4" type="ORF">ACPOL_4745</name>
</gene>
<dbReference type="OrthoDB" id="6430772at2"/>
<dbReference type="PROSITE" id="PS50977">
    <property type="entry name" value="HTH_TETR_2"/>
    <property type="match status" value="1"/>
</dbReference>
<dbReference type="PANTHER" id="PTHR43479">
    <property type="entry name" value="ACREF/ENVCD OPERON REPRESSOR-RELATED"/>
    <property type="match status" value="1"/>
</dbReference>
<accession>A0A2Z5G487</accession>
<dbReference type="SUPFAM" id="SSF46689">
    <property type="entry name" value="Homeodomain-like"/>
    <property type="match status" value="1"/>
</dbReference>
<evidence type="ECO:0000256" key="1">
    <source>
        <dbReference type="ARBA" id="ARBA00023125"/>
    </source>
</evidence>
<feature type="domain" description="HTH tetR-type" evidence="3">
    <location>
        <begin position="7"/>
        <end position="67"/>
    </location>
</feature>
<dbReference type="EMBL" id="CP030840">
    <property type="protein sequence ID" value="AXC14013.1"/>
    <property type="molecule type" value="Genomic_DNA"/>
</dbReference>
<dbReference type="InterPro" id="IPR050624">
    <property type="entry name" value="HTH-type_Tx_Regulator"/>
</dbReference>
<evidence type="ECO:0000313" key="5">
    <source>
        <dbReference type="Proteomes" id="UP000253606"/>
    </source>
</evidence>
<evidence type="ECO:0000259" key="3">
    <source>
        <dbReference type="PROSITE" id="PS50977"/>
    </source>
</evidence>
<dbReference type="GO" id="GO:0003677">
    <property type="term" value="F:DNA binding"/>
    <property type="evidence" value="ECO:0007669"/>
    <property type="project" value="UniProtKB-UniRule"/>
</dbReference>
<dbReference type="Proteomes" id="UP000253606">
    <property type="component" value="Chromosome"/>
</dbReference>
<organism evidence="4 5">
    <name type="scientific">Acidisarcina polymorpha</name>
    <dbReference type="NCBI Taxonomy" id="2211140"/>
    <lineage>
        <taxon>Bacteria</taxon>
        <taxon>Pseudomonadati</taxon>
        <taxon>Acidobacteriota</taxon>
        <taxon>Terriglobia</taxon>
        <taxon>Terriglobales</taxon>
        <taxon>Acidobacteriaceae</taxon>
        <taxon>Acidisarcina</taxon>
    </lineage>
</organism>
<dbReference type="AlphaFoldDB" id="A0A2Z5G487"/>
<dbReference type="PANTHER" id="PTHR43479:SF11">
    <property type="entry name" value="ACREF_ENVCD OPERON REPRESSOR-RELATED"/>
    <property type="match status" value="1"/>
</dbReference>
<dbReference type="InterPro" id="IPR001647">
    <property type="entry name" value="HTH_TetR"/>
</dbReference>
<dbReference type="RefSeq" id="WP_114208882.1">
    <property type="nucleotide sequence ID" value="NZ_CP030840.1"/>
</dbReference>
<dbReference type="KEGG" id="abas:ACPOL_4745"/>
<reference evidence="4 5" key="1">
    <citation type="journal article" date="2018" name="Front. Microbiol.">
        <title>Hydrolytic Capabilities as a Key to Environmental Success: Chitinolytic and Cellulolytic Acidobacteria From Acidic Sub-arctic Soils and Boreal Peatlands.</title>
        <authorList>
            <person name="Belova S.E."/>
            <person name="Ravin N.V."/>
            <person name="Pankratov T.A."/>
            <person name="Rakitin A.L."/>
            <person name="Ivanova A.A."/>
            <person name="Beletsky A.V."/>
            <person name="Mardanov A.V."/>
            <person name="Sinninghe Damste J.S."/>
            <person name="Dedysh S.N."/>
        </authorList>
    </citation>
    <scope>NUCLEOTIDE SEQUENCE [LARGE SCALE GENOMIC DNA]</scope>
    <source>
        <strain evidence="4 5">SBC82</strain>
    </source>
</reference>
<dbReference type="Pfam" id="PF00440">
    <property type="entry name" value="TetR_N"/>
    <property type="match status" value="1"/>
</dbReference>
<proteinExistence type="predicted"/>
<sequence>MVPKPKPSKRDSILDAMLDLVVERGFHDAPMSLLSKRSGASPGVIYHYFGSKEQIIQALYERIRALKIQAFLGGFSPDQDPHNTFLRGCLNIYNFYRKHKREMRFYEQYEHAGFACTHDAKQEDERAKAYARCFSSKSKGGVLNEWPAEVVQEMTLNLVIRLASQPRKLPEPLLLEIAEGMWQIVKSKE</sequence>